<dbReference type="Pfam" id="PF16697">
    <property type="entry name" value="Yop-YscD_cpl"/>
    <property type="match status" value="1"/>
</dbReference>
<organism evidence="3 4">
    <name type="scientific">Pyxidicoccus parkwayensis</name>
    <dbReference type="NCBI Taxonomy" id="2813578"/>
    <lineage>
        <taxon>Bacteria</taxon>
        <taxon>Pseudomonadati</taxon>
        <taxon>Myxococcota</taxon>
        <taxon>Myxococcia</taxon>
        <taxon>Myxococcales</taxon>
        <taxon>Cystobacterineae</taxon>
        <taxon>Myxococcaceae</taxon>
        <taxon>Pyxidicoccus</taxon>
    </lineage>
</organism>
<dbReference type="PROSITE" id="PS50006">
    <property type="entry name" value="FHA_DOMAIN"/>
    <property type="match status" value="1"/>
</dbReference>
<name>A0ABX7NLE7_9BACT</name>
<keyword evidence="4" id="KW-1185">Reference proteome</keyword>
<feature type="region of interest" description="Disordered" evidence="1">
    <location>
        <begin position="29"/>
        <end position="132"/>
    </location>
</feature>
<evidence type="ECO:0000313" key="4">
    <source>
        <dbReference type="Proteomes" id="UP000662747"/>
    </source>
</evidence>
<feature type="compositionally biased region" description="Low complexity" evidence="1">
    <location>
        <begin position="93"/>
        <end position="107"/>
    </location>
</feature>
<dbReference type="InterPro" id="IPR008984">
    <property type="entry name" value="SMAD_FHA_dom_sf"/>
</dbReference>
<proteinExistence type="predicted"/>
<gene>
    <name evidence="3" type="ORF">JY651_30230</name>
</gene>
<dbReference type="SUPFAM" id="SSF49879">
    <property type="entry name" value="SMAD/FHA domain"/>
    <property type="match status" value="1"/>
</dbReference>
<dbReference type="InterPro" id="IPR000253">
    <property type="entry name" value="FHA_dom"/>
</dbReference>
<evidence type="ECO:0000256" key="1">
    <source>
        <dbReference type="SAM" id="MobiDB-lite"/>
    </source>
</evidence>
<feature type="domain" description="FHA" evidence="2">
    <location>
        <begin position="156"/>
        <end position="209"/>
    </location>
</feature>
<sequence>MKRCSYCQNENPDGVSWCEMCGMELAPPKRATTVEPERPLAPEPAPATPHVKRRTVFEPDASPPASTGPARAEHGDYFGRPPPPRPAIDPRDPFGGAVQAPAQAQAPAPAPGPAGARPKSRTIVESSPASQPMAGKVRAALFEYRGATDVGRVHPLHTGRNTLGRDEGNSVVLTDGRVSGQHGFLFIRAEDASYMDVSSNGSVVDGRVVHGEQVVLQNHAVLKLGETTLVLVIVPESVLARQTR</sequence>
<protein>
    <submittedName>
        <fullName evidence="3">FHA domain-containing protein</fullName>
    </submittedName>
</protein>
<evidence type="ECO:0000313" key="3">
    <source>
        <dbReference type="EMBL" id="QSQ19580.1"/>
    </source>
</evidence>
<reference evidence="3 4" key="1">
    <citation type="submission" date="2021-02" db="EMBL/GenBank/DDBJ databases">
        <title>De Novo genome assembly of isolated myxobacteria.</title>
        <authorList>
            <person name="Stevens D.C."/>
        </authorList>
    </citation>
    <scope>NUCLEOTIDE SEQUENCE [LARGE SCALE GENOMIC DNA]</scope>
    <source>
        <strain evidence="4">SCPEA02</strain>
    </source>
</reference>
<dbReference type="EMBL" id="CP071090">
    <property type="protein sequence ID" value="QSQ19580.1"/>
    <property type="molecule type" value="Genomic_DNA"/>
</dbReference>
<dbReference type="SMART" id="SM00240">
    <property type="entry name" value="FHA"/>
    <property type="match status" value="1"/>
</dbReference>
<dbReference type="Proteomes" id="UP000662747">
    <property type="component" value="Chromosome"/>
</dbReference>
<evidence type="ECO:0000259" key="2">
    <source>
        <dbReference type="PROSITE" id="PS50006"/>
    </source>
</evidence>
<dbReference type="InterPro" id="IPR032030">
    <property type="entry name" value="YscD_cytoplasmic_dom"/>
</dbReference>
<dbReference type="CDD" id="cd00060">
    <property type="entry name" value="FHA"/>
    <property type="match status" value="1"/>
</dbReference>
<dbReference type="Gene3D" id="2.60.200.20">
    <property type="match status" value="1"/>
</dbReference>
<dbReference type="RefSeq" id="WP_206721164.1">
    <property type="nucleotide sequence ID" value="NZ_CP071090.1"/>
</dbReference>
<accession>A0ABX7NLE7</accession>